<dbReference type="InterPro" id="IPR011009">
    <property type="entry name" value="Kinase-like_dom_sf"/>
</dbReference>
<dbReference type="EMBL" id="CP002656">
    <property type="protein sequence ID" value="AEB94727.1"/>
    <property type="molecule type" value="Genomic_DNA"/>
</dbReference>
<name>F4G137_METCR</name>
<reference evidence="1 2" key="1">
    <citation type="journal article" date="2011" name="J. Bacteriol.">
        <title>Complete genome sequence of Metallosphaera cuprina, a metal sulfide-oxidizing archaeon from a hot spring.</title>
        <authorList>
            <person name="Liu L.J."/>
            <person name="You X.Y."/>
            <person name="Zheng H."/>
            <person name="Wang S."/>
            <person name="Jiang C.Y."/>
            <person name="Liu S.J."/>
        </authorList>
    </citation>
    <scope>NUCLEOTIDE SEQUENCE [LARGE SCALE GENOMIC DNA]</scope>
    <source>
        <strain evidence="1 2">Ar-4</strain>
    </source>
</reference>
<dbReference type="Proteomes" id="UP000007812">
    <property type="component" value="Chromosome"/>
</dbReference>
<evidence type="ECO:0000313" key="1">
    <source>
        <dbReference type="EMBL" id="AEB94727.1"/>
    </source>
</evidence>
<gene>
    <name evidence="1" type="ordered locus">Mcup_0622</name>
</gene>
<dbReference type="HOGENOM" id="CLU_090895_0_0_2"/>
<dbReference type="AlphaFoldDB" id="F4G137"/>
<dbReference type="KEGG" id="mcn:Mcup_0622"/>
<organism evidence="1 2">
    <name type="scientific">Metallosphaera cuprina (strain Ar-4)</name>
    <dbReference type="NCBI Taxonomy" id="1006006"/>
    <lineage>
        <taxon>Archaea</taxon>
        <taxon>Thermoproteota</taxon>
        <taxon>Thermoprotei</taxon>
        <taxon>Sulfolobales</taxon>
        <taxon>Sulfolobaceae</taxon>
        <taxon>Metallosphaera</taxon>
    </lineage>
</organism>
<sequence length="221" mass="25860">MKLDDAIRVLYSQTKIVKTDDQKYVVKCYDSSVAVKWYFISSMFRPFPYVANPITRMDREIEFMTYPWKGIKVPRIIDFDTEEKCIVREFVDGNIPSTAEDLISIGSALKEIHNNYFVLGDSKFDNFLINEKIFVIDAEEAIRGSEPELRAWDLLVFFLFVAYKFFQDLKTFERVVQGFLGLYEPERDVVTNMISLRNVQLLSIFPPFHLGTVKKIISEFL</sequence>
<dbReference type="OrthoDB" id="35902at2157"/>
<proteinExistence type="predicted"/>
<evidence type="ECO:0000313" key="2">
    <source>
        <dbReference type="Proteomes" id="UP000007812"/>
    </source>
</evidence>
<dbReference type="GeneID" id="10492813"/>
<keyword evidence="1" id="KW-0418">Kinase</keyword>
<dbReference type="SUPFAM" id="SSF56112">
    <property type="entry name" value="Protein kinase-like (PK-like)"/>
    <property type="match status" value="1"/>
</dbReference>
<keyword evidence="1" id="KW-0808">Transferase</keyword>
<protein>
    <submittedName>
        <fullName evidence="1">Mn2+-dependent serine/threonine protein kinase</fullName>
    </submittedName>
</protein>
<accession>F4G137</accession>
<dbReference type="STRING" id="1006006.Mcup_0622"/>
<dbReference type="eggNOG" id="arCOG01186">
    <property type="taxonomic scope" value="Archaea"/>
</dbReference>
<keyword evidence="2" id="KW-1185">Reference proteome</keyword>
<dbReference type="GO" id="GO:0004674">
    <property type="term" value="F:protein serine/threonine kinase activity"/>
    <property type="evidence" value="ECO:0007669"/>
    <property type="project" value="UniProtKB-KW"/>
</dbReference>
<keyword evidence="1" id="KW-0723">Serine/threonine-protein kinase</keyword>
<dbReference type="PATRIC" id="fig|1006006.8.peg.623"/>
<dbReference type="Gene3D" id="1.10.510.10">
    <property type="entry name" value="Transferase(Phosphotransferase) domain 1"/>
    <property type="match status" value="1"/>
</dbReference>
<dbReference type="RefSeq" id="WP_013737225.1">
    <property type="nucleotide sequence ID" value="NC_015435.1"/>
</dbReference>